<dbReference type="Proteomes" id="UP001365846">
    <property type="component" value="Unassembled WGS sequence"/>
</dbReference>
<evidence type="ECO:0000259" key="5">
    <source>
        <dbReference type="PROSITE" id="PS50931"/>
    </source>
</evidence>
<evidence type="ECO:0000256" key="3">
    <source>
        <dbReference type="ARBA" id="ARBA00023125"/>
    </source>
</evidence>
<dbReference type="Gene3D" id="1.10.10.10">
    <property type="entry name" value="Winged helix-like DNA-binding domain superfamily/Winged helix DNA-binding domain"/>
    <property type="match status" value="1"/>
</dbReference>
<gene>
    <name evidence="6" type="ORF">WKW77_18685</name>
</gene>
<dbReference type="RefSeq" id="WP_340358353.1">
    <property type="nucleotide sequence ID" value="NZ_JBBKZU010000007.1"/>
</dbReference>
<dbReference type="EMBL" id="JBBKZU010000007">
    <property type="protein sequence ID" value="MEJ8813120.1"/>
    <property type="molecule type" value="Genomic_DNA"/>
</dbReference>
<dbReference type="Pfam" id="PF03466">
    <property type="entry name" value="LysR_substrate"/>
    <property type="match status" value="1"/>
</dbReference>
<dbReference type="InterPro" id="IPR050950">
    <property type="entry name" value="HTH-type_LysR_regulators"/>
</dbReference>
<dbReference type="PANTHER" id="PTHR30419">
    <property type="entry name" value="HTH-TYPE TRANSCRIPTIONAL REGULATOR YBHD"/>
    <property type="match status" value="1"/>
</dbReference>
<reference evidence="6 7" key="1">
    <citation type="submission" date="2024-03" db="EMBL/GenBank/DDBJ databases">
        <title>Novel species of the genus Variovorax.</title>
        <authorList>
            <person name="Liu Q."/>
            <person name="Xin Y.-H."/>
        </authorList>
    </citation>
    <scope>NUCLEOTIDE SEQUENCE [LARGE SCALE GENOMIC DNA]</scope>
    <source>
        <strain evidence="6 7">KACC 18899</strain>
    </source>
</reference>
<dbReference type="SUPFAM" id="SSF53850">
    <property type="entry name" value="Periplasmic binding protein-like II"/>
    <property type="match status" value="1"/>
</dbReference>
<dbReference type="InterPro" id="IPR005119">
    <property type="entry name" value="LysR_subst-bd"/>
</dbReference>
<comment type="caution">
    <text evidence="6">The sequence shown here is derived from an EMBL/GenBank/DDBJ whole genome shotgun (WGS) entry which is preliminary data.</text>
</comment>
<proteinExistence type="inferred from homology"/>
<dbReference type="InterPro" id="IPR000847">
    <property type="entry name" value="LysR_HTH_N"/>
</dbReference>
<feature type="domain" description="HTH lysR-type" evidence="5">
    <location>
        <begin position="1"/>
        <end position="58"/>
    </location>
</feature>
<organism evidence="6 7">
    <name type="scientific">Variovorax ureilyticus</name>
    <dbReference type="NCBI Taxonomy" id="1836198"/>
    <lineage>
        <taxon>Bacteria</taxon>
        <taxon>Pseudomonadati</taxon>
        <taxon>Pseudomonadota</taxon>
        <taxon>Betaproteobacteria</taxon>
        <taxon>Burkholderiales</taxon>
        <taxon>Comamonadaceae</taxon>
        <taxon>Variovorax</taxon>
    </lineage>
</organism>
<dbReference type="PRINTS" id="PR00039">
    <property type="entry name" value="HTHLYSR"/>
</dbReference>
<keyword evidence="3" id="KW-0238">DNA-binding</keyword>
<dbReference type="PROSITE" id="PS50931">
    <property type="entry name" value="HTH_LYSR"/>
    <property type="match status" value="1"/>
</dbReference>
<dbReference type="PANTHER" id="PTHR30419:SF8">
    <property type="entry name" value="NITROGEN ASSIMILATION TRANSCRIPTIONAL ACTIVATOR-RELATED"/>
    <property type="match status" value="1"/>
</dbReference>
<dbReference type="SUPFAM" id="SSF46785">
    <property type="entry name" value="Winged helix' DNA-binding domain"/>
    <property type="match status" value="1"/>
</dbReference>
<protein>
    <submittedName>
        <fullName evidence="6">LysR family transcriptional regulator</fullName>
    </submittedName>
</protein>
<sequence length="325" mass="35434">MNTRQLRHFLAVMDLGSLAAAAEAVHLSPPALSRSLRALEDELRVPLFDRQDRRLRPTPYAVTYAERARRIVFDEREGARSLALMRSGELGALSFGMGSSIAMTLLGPMVLELLSAAPGLRLGTLVQSTDVLLAALQREELDFFVGDVRAADADSGVSAEPVYDCTFGWFARRDHPLAGQLRIGIEDLQRYPLIMSGYANESLLRRMAVLYGLPLPLQQHFAASTNDVSTVLTLLTSSDAIAPSTDVAVISALRAGTLVRLDVQPALDLDLTLGIVEHTGRTRLPAAERAFEVVRAHFAAVKEEVAAQRSRGSARRRAGERRASH</sequence>
<keyword evidence="2" id="KW-0805">Transcription regulation</keyword>
<evidence type="ECO:0000313" key="6">
    <source>
        <dbReference type="EMBL" id="MEJ8813120.1"/>
    </source>
</evidence>
<comment type="similarity">
    <text evidence="1">Belongs to the LysR transcriptional regulatory family.</text>
</comment>
<evidence type="ECO:0000256" key="1">
    <source>
        <dbReference type="ARBA" id="ARBA00009437"/>
    </source>
</evidence>
<name>A0ABU8VHH5_9BURK</name>
<dbReference type="Gene3D" id="3.40.190.10">
    <property type="entry name" value="Periplasmic binding protein-like II"/>
    <property type="match status" value="2"/>
</dbReference>
<keyword evidence="7" id="KW-1185">Reference proteome</keyword>
<evidence type="ECO:0000256" key="4">
    <source>
        <dbReference type="ARBA" id="ARBA00023163"/>
    </source>
</evidence>
<evidence type="ECO:0000256" key="2">
    <source>
        <dbReference type="ARBA" id="ARBA00023015"/>
    </source>
</evidence>
<dbReference type="Pfam" id="PF00126">
    <property type="entry name" value="HTH_1"/>
    <property type="match status" value="1"/>
</dbReference>
<evidence type="ECO:0000313" key="7">
    <source>
        <dbReference type="Proteomes" id="UP001365846"/>
    </source>
</evidence>
<accession>A0ABU8VHH5</accession>
<keyword evidence="4" id="KW-0804">Transcription</keyword>
<dbReference type="InterPro" id="IPR036388">
    <property type="entry name" value="WH-like_DNA-bd_sf"/>
</dbReference>
<dbReference type="InterPro" id="IPR036390">
    <property type="entry name" value="WH_DNA-bd_sf"/>
</dbReference>